<protein>
    <submittedName>
        <fullName evidence="1">Uncharacterized protein</fullName>
    </submittedName>
</protein>
<keyword evidence="2" id="KW-1185">Reference proteome</keyword>
<sequence>MCDFAIPGARNTTVLVVGANSRVGRIVVRKLMLMGYSVKALVRNADEEVVAMLPTSVKIVIGDVGDPTTLRVAVESCSKIIYCATARSSITVDLNRVDYQGIYNFQLILHSEVLGGLVADWFSDLMFLVDSGSLIVLLLLP</sequence>
<gene>
    <name evidence="1" type="ORF">L2E82_13064</name>
</gene>
<organism evidence="1 2">
    <name type="scientific">Cichorium intybus</name>
    <name type="common">Chicory</name>
    <dbReference type="NCBI Taxonomy" id="13427"/>
    <lineage>
        <taxon>Eukaryota</taxon>
        <taxon>Viridiplantae</taxon>
        <taxon>Streptophyta</taxon>
        <taxon>Embryophyta</taxon>
        <taxon>Tracheophyta</taxon>
        <taxon>Spermatophyta</taxon>
        <taxon>Magnoliopsida</taxon>
        <taxon>eudicotyledons</taxon>
        <taxon>Gunneridae</taxon>
        <taxon>Pentapetalae</taxon>
        <taxon>asterids</taxon>
        <taxon>campanulids</taxon>
        <taxon>Asterales</taxon>
        <taxon>Asteraceae</taxon>
        <taxon>Cichorioideae</taxon>
        <taxon>Cichorieae</taxon>
        <taxon>Cichoriinae</taxon>
        <taxon>Cichorium</taxon>
    </lineage>
</organism>
<evidence type="ECO:0000313" key="1">
    <source>
        <dbReference type="EMBL" id="KAI3783002.1"/>
    </source>
</evidence>
<accession>A0ACB9GHW9</accession>
<evidence type="ECO:0000313" key="2">
    <source>
        <dbReference type="Proteomes" id="UP001055811"/>
    </source>
</evidence>
<proteinExistence type="predicted"/>
<name>A0ACB9GHW9_CICIN</name>
<reference evidence="2" key="1">
    <citation type="journal article" date="2022" name="Mol. Ecol. Resour.">
        <title>The genomes of chicory, endive, great burdock and yacon provide insights into Asteraceae palaeo-polyploidization history and plant inulin production.</title>
        <authorList>
            <person name="Fan W."/>
            <person name="Wang S."/>
            <person name="Wang H."/>
            <person name="Wang A."/>
            <person name="Jiang F."/>
            <person name="Liu H."/>
            <person name="Zhao H."/>
            <person name="Xu D."/>
            <person name="Zhang Y."/>
        </authorList>
    </citation>
    <scope>NUCLEOTIDE SEQUENCE [LARGE SCALE GENOMIC DNA]</scope>
    <source>
        <strain evidence="2">cv. Punajuju</strain>
    </source>
</reference>
<dbReference type="Proteomes" id="UP001055811">
    <property type="component" value="Linkage Group LG02"/>
</dbReference>
<reference evidence="1 2" key="2">
    <citation type="journal article" date="2022" name="Mol. Ecol. Resour.">
        <title>The genomes of chicory, endive, great burdock and yacon provide insights into Asteraceae paleo-polyploidization history and plant inulin production.</title>
        <authorList>
            <person name="Fan W."/>
            <person name="Wang S."/>
            <person name="Wang H."/>
            <person name="Wang A."/>
            <person name="Jiang F."/>
            <person name="Liu H."/>
            <person name="Zhao H."/>
            <person name="Xu D."/>
            <person name="Zhang Y."/>
        </authorList>
    </citation>
    <scope>NUCLEOTIDE SEQUENCE [LARGE SCALE GENOMIC DNA]</scope>
    <source>
        <strain evidence="2">cv. Punajuju</strain>
        <tissue evidence="1">Leaves</tissue>
    </source>
</reference>
<dbReference type="EMBL" id="CM042010">
    <property type="protein sequence ID" value="KAI3783002.1"/>
    <property type="molecule type" value="Genomic_DNA"/>
</dbReference>
<comment type="caution">
    <text evidence="1">The sequence shown here is derived from an EMBL/GenBank/DDBJ whole genome shotgun (WGS) entry which is preliminary data.</text>
</comment>